<feature type="chain" id="PRO_5032784103" description="GH16 domain-containing protein" evidence="2">
    <location>
        <begin position="22"/>
        <end position="693"/>
    </location>
</feature>
<evidence type="ECO:0000313" key="5">
    <source>
        <dbReference type="Proteomes" id="UP000552836"/>
    </source>
</evidence>
<dbReference type="InterPro" id="IPR055826">
    <property type="entry name" value="DUF7402"/>
</dbReference>
<evidence type="ECO:0000256" key="2">
    <source>
        <dbReference type="SAM" id="SignalP"/>
    </source>
</evidence>
<dbReference type="PROSITE" id="PS51762">
    <property type="entry name" value="GH16_2"/>
    <property type="match status" value="1"/>
</dbReference>
<dbReference type="InterPro" id="IPR013320">
    <property type="entry name" value="ConA-like_dom_sf"/>
</dbReference>
<evidence type="ECO:0000259" key="3">
    <source>
        <dbReference type="PROSITE" id="PS51762"/>
    </source>
</evidence>
<dbReference type="AlphaFoldDB" id="A0A846LVC5"/>
<name>A0A846LVC5_9ACTN</name>
<gene>
    <name evidence="4" type="ORF">FB380_000786</name>
</gene>
<dbReference type="EMBL" id="JAAMPA010000001">
    <property type="protein sequence ID" value="NIH66340.1"/>
    <property type="molecule type" value="Genomic_DNA"/>
</dbReference>
<comment type="similarity">
    <text evidence="1">Belongs to the glycosyl hydrolase 16 family.</text>
</comment>
<dbReference type="Gene3D" id="2.60.120.260">
    <property type="entry name" value="Galactose-binding domain-like"/>
    <property type="match status" value="2"/>
</dbReference>
<dbReference type="SUPFAM" id="SSF49899">
    <property type="entry name" value="Concanavalin A-like lectins/glucanases"/>
    <property type="match status" value="1"/>
</dbReference>
<dbReference type="InterPro" id="IPR050546">
    <property type="entry name" value="Glycosyl_Hydrlase_16"/>
</dbReference>
<protein>
    <recommendedName>
        <fullName evidence="3">GH16 domain-containing protein</fullName>
    </recommendedName>
</protein>
<evidence type="ECO:0000313" key="4">
    <source>
        <dbReference type="EMBL" id="NIH66340.1"/>
    </source>
</evidence>
<feature type="domain" description="GH16" evidence="3">
    <location>
        <begin position="436"/>
        <end position="693"/>
    </location>
</feature>
<feature type="signal peptide" evidence="2">
    <location>
        <begin position="1"/>
        <end position="21"/>
    </location>
</feature>
<dbReference type="Pfam" id="PF24135">
    <property type="entry name" value="DUF7402"/>
    <property type="match status" value="1"/>
</dbReference>
<keyword evidence="2" id="KW-0732">Signal</keyword>
<dbReference type="InterPro" id="IPR000757">
    <property type="entry name" value="Beta-glucanase-like"/>
</dbReference>
<comment type="caution">
    <text evidence="4">The sequence shown here is derived from an EMBL/GenBank/DDBJ whole genome shotgun (WGS) entry which is preliminary data.</text>
</comment>
<dbReference type="PANTHER" id="PTHR10963">
    <property type="entry name" value="GLYCOSYL HYDROLASE-RELATED"/>
    <property type="match status" value="1"/>
</dbReference>
<dbReference type="RefSeq" id="WP_166753941.1">
    <property type="nucleotide sequence ID" value="NZ_BAABJU010000010.1"/>
</dbReference>
<organism evidence="4 5">
    <name type="scientific">Modestobacter marinus</name>
    <dbReference type="NCBI Taxonomy" id="477641"/>
    <lineage>
        <taxon>Bacteria</taxon>
        <taxon>Bacillati</taxon>
        <taxon>Actinomycetota</taxon>
        <taxon>Actinomycetes</taxon>
        <taxon>Geodermatophilales</taxon>
        <taxon>Geodermatophilaceae</taxon>
        <taxon>Modestobacter</taxon>
    </lineage>
</organism>
<dbReference type="Proteomes" id="UP000552836">
    <property type="component" value="Unassembled WGS sequence"/>
</dbReference>
<dbReference type="CDD" id="cd08023">
    <property type="entry name" value="GH16_laminarinase_like"/>
    <property type="match status" value="1"/>
</dbReference>
<dbReference type="GO" id="GO:0004553">
    <property type="term" value="F:hydrolase activity, hydrolyzing O-glycosyl compounds"/>
    <property type="evidence" value="ECO:0007669"/>
    <property type="project" value="InterPro"/>
</dbReference>
<dbReference type="Pfam" id="PF00722">
    <property type="entry name" value="Glyco_hydro_16"/>
    <property type="match status" value="1"/>
</dbReference>
<dbReference type="GO" id="GO:0005975">
    <property type="term" value="P:carbohydrate metabolic process"/>
    <property type="evidence" value="ECO:0007669"/>
    <property type="project" value="InterPro"/>
</dbReference>
<sequence>MVLFVLLTLVAGSTAFLLARAADVQVSASSSAAGSEPAALLDHDKLDAAVPLSDRPVSWRSDDETTGAWVELDWPEPTTVDHVEVRAAGRAPFKNAVLTFDRGGSLLLTADEDGNVGLDFPARQVSSARLTFAEVPQEATSVALTSLVLDGSGDPRATDGEATDSAEVTISSGADPGALVDGDIGSGEVGGEWEALPDDLAPWGELSWEGARELSSVQIVGPSARAFDPTSSASAALHGRLVFDDGSSVLVSGISSGEPQVTTIAFTPRMASSVRLVLEKTIDQAEFAIREIAVHEAGTTPPVWPQQEQGHVVAAPEADDCGTAAAPPSAGGPDGQLALVCPAPGAAIDGETSVVLHAPAGTAVTATAWRPATPGSRSGSIEPIASGTADAAGRLPLTFDASSLQHGPFAVRMTAEVQGDVRPLYVQLVNRGGEQVTSEGSSPPGMTLQWAEDFSTPLSATQTGAGARYAATKPAPWGPSEFGDAVFADPADGSENLATLDGHLRVRVDPIGNRDIRTPYDQQHVGGILSSARVGGSGFAAQYGYFEARMLGPAGLGTWPAFWMLDSESATNRGEVTSEVDAVELYGRNTASSCHAIHAWTDGEDALDEQFCLEDGIRGDWALSWHTYGVRIMPGEAVFTVDGREVHRMVGVVNDAHPYFWMVDLALGGGWPVDLSSTTGVADLYVDWVRVWT</sequence>
<reference evidence="4 5" key="1">
    <citation type="submission" date="2020-02" db="EMBL/GenBank/DDBJ databases">
        <title>Sequencing the genomes of 1000 actinobacteria strains.</title>
        <authorList>
            <person name="Klenk H.-P."/>
        </authorList>
    </citation>
    <scope>NUCLEOTIDE SEQUENCE [LARGE SCALE GENOMIC DNA]</scope>
    <source>
        <strain evidence="4 5">DSM 45201</strain>
    </source>
</reference>
<evidence type="ECO:0000256" key="1">
    <source>
        <dbReference type="ARBA" id="ARBA00006865"/>
    </source>
</evidence>
<accession>A0A846LVC5</accession>
<dbReference type="Gene3D" id="2.60.120.200">
    <property type="match status" value="1"/>
</dbReference>
<dbReference type="PANTHER" id="PTHR10963:SF55">
    <property type="entry name" value="GLYCOSIDE HYDROLASE FAMILY 16 PROTEIN"/>
    <property type="match status" value="1"/>
</dbReference>
<proteinExistence type="inferred from homology"/>